<dbReference type="InParanoid" id="A0A6P6Y110"/>
<proteinExistence type="inferred from homology"/>
<dbReference type="RefSeq" id="XP_027199158.1">
    <property type="nucleotide sequence ID" value="XM_027343357.1"/>
</dbReference>
<organism evidence="11 12">
    <name type="scientific">Dermatophagoides pteronyssinus</name>
    <name type="common">European house dust mite</name>
    <dbReference type="NCBI Taxonomy" id="6956"/>
    <lineage>
        <taxon>Eukaryota</taxon>
        <taxon>Metazoa</taxon>
        <taxon>Ecdysozoa</taxon>
        <taxon>Arthropoda</taxon>
        <taxon>Chelicerata</taxon>
        <taxon>Arachnida</taxon>
        <taxon>Acari</taxon>
        <taxon>Acariformes</taxon>
        <taxon>Sarcoptiformes</taxon>
        <taxon>Astigmata</taxon>
        <taxon>Psoroptidia</taxon>
        <taxon>Analgoidea</taxon>
        <taxon>Pyroglyphidae</taxon>
        <taxon>Dermatophagoidinae</taxon>
        <taxon>Dermatophagoides</taxon>
    </lineage>
</organism>
<dbReference type="InterPro" id="IPR019164">
    <property type="entry name" value="TMEM147"/>
</dbReference>
<reference evidence="12" key="1">
    <citation type="submission" date="2025-08" db="UniProtKB">
        <authorList>
            <consortium name="RefSeq"/>
        </authorList>
    </citation>
    <scope>IDENTIFICATION</scope>
    <source>
        <strain evidence="12">Airmid</strain>
    </source>
</reference>
<dbReference type="FunCoup" id="A0A6P6Y110">
    <property type="interactions" value="860"/>
</dbReference>
<name>A0A6P6Y110_DERPT</name>
<comment type="similarity">
    <text evidence="8">Belongs to the TMEM147 family.</text>
</comment>
<dbReference type="GO" id="GO:0005789">
    <property type="term" value="C:endoplasmic reticulum membrane"/>
    <property type="evidence" value="ECO:0007669"/>
    <property type="project" value="UniProtKB-SubCell"/>
</dbReference>
<evidence type="ECO:0000313" key="12">
    <source>
        <dbReference type="RefSeq" id="XP_027199158.1"/>
    </source>
</evidence>
<dbReference type="PANTHER" id="PTHR12869:SF0">
    <property type="entry name" value="BOS COMPLEX SUBUNIT TMEM147"/>
    <property type="match status" value="1"/>
</dbReference>
<protein>
    <recommendedName>
        <fullName evidence="9">BOS complex subunit TMEM147</fullName>
    </recommendedName>
    <alternativeName>
        <fullName evidence="10">Transmembrane protein 147</fullName>
    </alternativeName>
</protein>
<keyword evidence="11" id="KW-1185">Reference proteome</keyword>
<dbReference type="Proteomes" id="UP000515146">
    <property type="component" value="Unplaced"/>
</dbReference>
<dbReference type="GeneID" id="113793338"/>
<dbReference type="PANTHER" id="PTHR12869">
    <property type="entry name" value="SMALL SEVEN TRANSMEMBRANE DOMAIN-CONTAINING PROTEIN"/>
    <property type="match status" value="1"/>
</dbReference>
<keyword evidence="7" id="KW-0472">Membrane</keyword>
<evidence type="ECO:0000256" key="7">
    <source>
        <dbReference type="ARBA" id="ARBA00023136"/>
    </source>
</evidence>
<evidence type="ECO:0000256" key="1">
    <source>
        <dbReference type="ARBA" id="ARBA00004477"/>
    </source>
</evidence>
<evidence type="ECO:0000256" key="5">
    <source>
        <dbReference type="ARBA" id="ARBA00022824"/>
    </source>
</evidence>
<dbReference type="KEGG" id="dpte:113793338"/>
<keyword evidence="4" id="KW-0812">Transmembrane</keyword>
<gene>
    <name evidence="12" type="primary">LOC113793338</name>
</gene>
<dbReference type="OrthoDB" id="9993532at2759"/>
<dbReference type="Pfam" id="PF09767">
    <property type="entry name" value="DUF2053"/>
    <property type="match status" value="1"/>
</dbReference>
<accession>A0A6P6Y110</accession>
<keyword evidence="3" id="KW-1003">Cell membrane</keyword>
<dbReference type="OMA" id="DWRHIIS"/>
<evidence type="ECO:0000256" key="3">
    <source>
        <dbReference type="ARBA" id="ARBA00022475"/>
    </source>
</evidence>
<dbReference type="AlphaFoldDB" id="A0A6P6Y110"/>
<keyword evidence="6" id="KW-1133">Transmembrane helix</keyword>
<evidence type="ECO:0000313" key="11">
    <source>
        <dbReference type="Proteomes" id="UP000515146"/>
    </source>
</evidence>
<evidence type="ECO:0000256" key="4">
    <source>
        <dbReference type="ARBA" id="ARBA00022692"/>
    </source>
</evidence>
<evidence type="ECO:0000256" key="9">
    <source>
        <dbReference type="ARBA" id="ARBA00034846"/>
    </source>
</evidence>
<keyword evidence="5" id="KW-0256">Endoplasmic reticulum</keyword>
<evidence type="ECO:0000256" key="2">
    <source>
        <dbReference type="ARBA" id="ARBA00004651"/>
    </source>
</evidence>
<comment type="subcellular location">
    <subcellularLocation>
        <location evidence="2">Cell membrane</location>
        <topology evidence="2">Multi-pass membrane protein</topology>
    </subcellularLocation>
    <subcellularLocation>
        <location evidence="1">Endoplasmic reticulum membrane</location>
        <topology evidence="1">Multi-pass membrane protein</topology>
    </subcellularLocation>
</comment>
<evidence type="ECO:0000256" key="8">
    <source>
        <dbReference type="ARBA" id="ARBA00034739"/>
    </source>
</evidence>
<sequence length="195" mass="22336">MTLYHFVNCVLLTFGPPVILYRFSVISEYGTLMRVVTGALAYILTQISKMLIIAGLVNLTEFWEHLIDCIGLYYSMVYYQKASVASVKILSTALGWTVTESIFTRLVNFYLNARSLQFDWHHLIDACGANIDLVQNICLCSLLWYWNRKSNKLYMAMIVGYILAISFIEFNIIYRTGMVMAFSLASMAILNLNEK</sequence>
<evidence type="ECO:0000256" key="10">
    <source>
        <dbReference type="ARBA" id="ARBA00034899"/>
    </source>
</evidence>
<evidence type="ECO:0000256" key="6">
    <source>
        <dbReference type="ARBA" id="ARBA00022989"/>
    </source>
</evidence>
<dbReference type="GO" id="GO:0005886">
    <property type="term" value="C:plasma membrane"/>
    <property type="evidence" value="ECO:0007669"/>
    <property type="project" value="UniProtKB-SubCell"/>
</dbReference>